<evidence type="ECO:0000256" key="1">
    <source>
        <dbReference type="ARBA" id="ARBA00010609"/>
    </source>
</evidence>
<dbReference type="PANTHER" id="PTHR11709:SF394">
    <property type="entry name" value="FI03373P-RELATED"/>
    <property type="match status" value="1"/>
</dbReference>
<feature type="signal peptide" evidence="5">
    <location>
        <begin position="1"/>
        <end position="20"/>
    </location>
</feature>
<name>A0A8S4S003_9NEOP</name>
<dbReference type="GO" id="GO:0005886">
    <property type="term" value="C:plasma membrane"/>
    <property type="evidence" value="ECO:0007669"/>
    <property type="project" value="TreeGrafter"/>
</dbReference>
<dbReference type="GO" id="GO:0016491">
    <property type="term" value="F:oxidoreductase activity"/>
    <property type="evidence" value="ECO:0007669"/>
    <property type="project" value="UniProtKB-KW"/>
</dbReference>
<dbReference type="Pfam" id="PF00394">
    <property type="entry name" value="Cu-oxidase"/>
    <property type="match status" value="1"/>
</dbReference>
<evidence type="ECO:0000256" key="3">
    <source>
        <dbReference type="ARBA" id="ARBA00023002"/>
    </source>
</evidence>
<gene>
    <name evidence="9" type="primary">jg3269</name>
    <name evidence="9" type="ORF">PAEG_LOCUS17655</name>
</gene>
<keyword evidence="2" id="KW-0479">Metal-binding</keyword>
<feature type="domain" description="Plastocyanin-like" evidence="8">
    <location>
        <begin position="72"/>
        <end position="176"/>
    </location>
</feature>
<sequence length="591" mass="65831">MKLLILSLCIIANLSNNGKASLESFMPTKDNMILADTTKGSDKSCSRPCKFNVKPRRCTYDFEISPSIEENGRPALTINNLTPGPAIQVCLHDIVIVKVKNKVPNQDVTLHWHGVEQKGTPYMDGVPMITQCPIVFGSTYEYAFIASSPGTFFYHTDSVSHQSDGVYGSLIVDQPQPLEPHASLYDYDRSEEHTLMVGAKFNELLTGHLEGVNQIRPDNLVVNGDEMDTKIFVMQGYGYRLRLINAIALECPLLINVERHPMTIIASDANPLQPVITDAVRLYPGERMDVVVRTDQQSGGYWVRVSGEGVCEGLSAHAMLLYSGFNYTTMLEQGPNPESETNYDTITDSQHLPSLREASPVPSVKSVYLSIDKNSPKFKDADIDFSYRSDAMSKKPFFPAVLSSVKSVVQINGKNFLYPDAPYLLKPRDVHPNIICNVGEENEQMEPQCLQVLKAQANEVIELVLGNEGFNTNDSYTFHMHGQKMQVIATWQNPKNVPVSKSEIYKLYSEDIVTRNERNPPLKDTFVVPNKGFTVVRYTPIYGGSWLLECRSCSTILPVAILINVPISIPKLVIDALPSCGNYRPADLLLN</sequence>
<evidence type="ECO:0000256" key="5">
    <source>
        <dbReference type="SAM" id="SignalP"/>
    </source>
</evidence>
<feature type="chain" id="PRO_5035872423" evidence="5">
    <location>
        <begin position="21"/>
        <end position="591"/>
    </location>
</feature>
<dbReference type="CDD" id="cd13858">
    <property type="entry name" value="CuRO_1_tcLCC2_insect_like"/>
    <property type="match status" value="1"/>
</dbReference>
<evidence type="ECO:0000313" key="10">
    <source>
        <dbReference type="Proteomes" id="UP000838756"/>
    </source>
</evidence>
<dbReference type="InterPro" id="IPR011707">
    <property type="entry name" value="Cu-oxidase-like_N"/>
</dbReference>
<proteinExistence type="inferred from homology"/>
<keyword evidence="10" id="KW-1185">Reference proteome</keyword>
<feature type="domain" description="Plastocyanin-like" evidence="7">
    <location>
        <begin position="436"/>
        <end position="550"/>
    </location>
</feature>
<dbReference type="Pfam" id="PF07732">
    <property type="entry name" value="Cu-oxidase_3"/>
    <property type="match status" value="1"/>
</dbReference>
<protein>
    <submittedName>
        <fullName evidence="9">Jg3269 protein</fullName>
    </submittedName>
</protein>
<keyword evidence="3" id="KW-0560">Oxidoreductase</keyword>
<dbReference type="Pfam" id="PF07731">
    <property type="entry name" value="Cu-oxidase_2"/>
    <property type="match status" value="1"/>
</dbReference>
<comment type="caution">
    <text evidence="9">The sequence shown here is derived from an EMBL/GenBank/DDBJ whole genome shotgun (WGS) entry which is preliminary data.</text>
</comment>
<keyword evidence="5" id="KW-0732">Signal</keyword>
<dbReference type="Proteomes" id="UP000838756">
    <property type="component" value="Unassembled WGS sequence"/>
</dbReference>
<dbReference type="SUPFAM" id="SSF49503">
    <property type="entry name" value="Cupredoxins"/>
    <property type="match status" value="3"/>
</dbReference>
<comment type="similarity">
    <text evidence="1">Belongs to the multicopper oxidase family.</text>
</comment>
<dbReference type="AlphaFoldDB" id="A0A8S4S003"/>
<dbReference type="EMBL" id="CAKXAJ010025574">
    <property type="protein sequence ID" value="CAH2241204.1"/>
    <property type="molecule type" value="Genomic_DNA"/>
</dbReference>
<feature type="domain" description="Plastocyanin-like" evidence="6">
    <location>
        <begin position="214"/>
        <end position="310"/>
    </location>
</feature>
<reference evidence="9" key="1">
    <citation type="submission" date="2022-03" db="EMBL/GenBank/DDBJ databases">
        <authorList>
            <person name="Lindestad O."/>
        </authorList>
    </citation>
    <scope>NUCLEOTIDE SEQUENCE</scope>
</reference>
<dbReference type="InterPro" id="IPR001117">
    <property type="entry name" value="Cu-oxidase_2nd"/>
</dbReference>
<dbReference type="InterPro" id="IPR011706">
    <property type="entry name" value="Cu-oxidase_C"/>
</dbReference>
<evidence type="ECO:0000313" key="9">
    <source>
        <dbReference type="EMBL" id="CAH2241204.1"/>
    </source>
</evidence>
<dbReference type="GO" id="GO:0006826">
    <property type="term" value="P:iron ion transport"/>
    <property type="evidence" value="ECO:0007669"/>
    <property type="project" value="TreeGrafter"/>
</dbReference>
<dbReference type="Gene3D" id="2.60.40.420">
    <property type="entry name" value="Cupredoxins - blue copper proteins"/>
    <property type="match status" value="3"/>
</dbReference>
<dbReference type="FunFam" id="2.60.40.420:FF:000045">
    <property type="entry name" value="Laccase 2"/>
    <property type="match status" value="1"/>
</dbReference>
<evidence type="ECO:0000259" key="6">
    <source>
        <dbReference type="Pfam" id="PF00394"/>
    </source>
</evidence>
<dbReference type="CDD" id="cd13884">
    <property type="entry name" value="CuRO_2_tcLCC_insect_like"/>
    <property type="match status" value="1"/>
</dbReference>
<dbReference type="OrthoDB" id="2121828at2759"/>
<dbReference type="PANTHER" id="PTHR11709">
    <property type="entry name" value="MULTI-COPPER OXIDASE"/>
    <property type="match status" value="1"/>
</dbReference>
<evidence type="ECO:0000256" key="2">
    <source>
        <dbReference type="ARBA" id="ARBA00022723"/>
    </source>
</evidence>
<dbReference type="GO" id="GO:0005507">
    <property type="term" value="F:copper ion binding"/>
    <property type="evidence" value="ECO:0007669"/>
    <property type="project" value="InterPro"/>
</dbReference>
<evidence type="ECO:0000256" key="4">
    <source>
        <dbReference type="ARBA" id="ARBA00023008"/>
    </source>
</evidence>
<accession>A0A8S4S003</accession>
<evidence type="ECO:0000259" key="8">
    <source>
        <dbReference type="Pfam" id="PF07732"/>
    </source>
</evidence>
<evidence type="ECO:0000259" key="7">
    <source>
        <dbReference type="Pfam" id="PF07731"/>
    </source>
</evidence>
<organism evidence="9 10">
    <name type="scientific">Pararge aegeria aegeria</name>
    <dbReference type="NCBI Taxonomy" id="348720"/>
    <lineage>
        <taxon>Eukaryota</taxon>
        <taxon>Metazoa</taxon>
        <taxon>Ecdysozoa</taxon>
        <taxon>Arthropoda</taxon>
        <taxon>Hexapoda</taxon>
        <taxon>Insecta</taxon>
        <taxon>Pterygota</taxon>
        <taxon>Neoptera</taxon>
        <taxon>Endopterygota</taxon>
        <taxon>Lepidoptera</taxon>
        <taxon>Glossata</taxon>
        <taxon>Ditrysia</taxon>
        <taxon>Papilionoidea</taxon>
        <taxon>Nymphalidae</taxon>
        <taxon>Satyrinae</taxon>
        <taxon>Satyrini</taxon>
        <taxon>Parargina</taxon>
        <taxon>Pararge</taxon>
    </lineage>
</organism>
<dbReference type="InterPro" id="IPR045087">
    <property type="entry name" value="Cu-oxidase_fam"/>
</dbReference>
<keyword evidence="4" id="KW-0186">Copper</keyword>
<dbReference type="InterPro" id="IPR008972">
    <property type="entry name" value="Cupredoxin"/>
</dbReference>